<comment type="caution">
    <text evidence="1">The sequence shown here is derived from an EMBL/GenBank/DDBJ whole genome shotgun (WGS) entry which is preliminary data.</text>
</comment>
<dbReference type="EMBL" id="LXQA010868469">
    <property type="protein sequence ID" value="MCI74811.1"/>
    <property type="molecule type" value="Genomic_DNA"/>
</dbReference>
<organism evidence="1 2">
    <name type="scientific">Trifolium medium</name>
    <dbReference type="NCBI Taxonomy" id="97028"/>
    <lineage>
        <taxon>Eukaryota</taxon>
        <taxon>Viridiplantae</taxon>
        <taxon>Streptophyta</taxon>
        <taxon>Embryophyta</taxon>
        <taxon>Tracheophyta</taxon>
        <taxon>Spermatophyta</taxon>
        <taxon>Magnoliopsida</taxon>
        <taxon>eudicotyledons</taxon>
        <taxon>Gunneridae</taxon>
        <taxon>Pentapetalae</taxon>
        <taxon>rosids</taxon>
        <taxon>fabids</taxon>
        <taxon>Fabales</taxon>
        <taxon>Fabaceae</taxon>
        <taxon>Papilionoideae</taxon>
        <taxon>50 kb inversion clade</taxon>
        <taxon>NPAAA clade</taxon>
        <taxon>Hologalegina</taxon>
        <taxon>IRL clade</taxon>
        <taxon>Trifolieae</taxon>
        <taxon>Trifolium</taxon>
    </lineage>
</organism>
<proteinExistence type="predicted"/>
<dbReference type="Proteomes" id="UP000265520">
    <property type="component" value="Unassembled WGS sequence"/>
</dbReference>
<reference evidence="1 2" key="1">
    <citation type="journal article" date="2018" name="Front. Plant Sci.">
        <title>Red Clover (Trifolium pratense) and Zigzag Clover (T. medium) - A Picture of Genomic Similarities and Differences.</title>
        <authorList>
            <person name="Dluhosova J."/>
            <person name="Istvanek J."/>
            <person name="Nedelnik J."/>
            <person name="Repkova J."/>
        </authorList>
    </citation>
    <scope>NUCLEOTIDE SEQUENCE [LARGE SCALE GENOMIC DNA]</scope>
    <source>
        <strain evidence="2">cv. 10/8</strain>
        <tissue evidence="1">Leaf</tissue>
    </source>
</reference>
<keyword evidence="2" id="KW-1185">Reference proteome</keyword>
<feature type="non-terminal residue" evidence="1">
    <location>
        <position position="22"/>
    </location>
</feature>
<evidence type="ECO:0000313" key="2">
    <source>
        <dbReference type="Proteomes" id="UP000265520"/>
    </source>
</evidence>
<sequence>MEKLVLIGEGRETDFGVDENGV</sequence>
<protein>
    <submittedName>
        <fullName evidence="1">Uncharacterized protein</fullName>
    </submittedName>
</protein>
<accession>A0A392UML4</accession>
<dbReference type="AlphaFoldDB" id="A0A392UML4"/>
<evidence type="ECO:0000313" key="1">
    <source>
        <dbReference type="EMBL" id="MCI74811.1"/>
    </source>
</evidence>
<name>A0A392UML4_9FABA</name>